<name>A0A1X7GR92_9PROT</name>
<proteinExistence type="predicted"/>
<accession>A0A1X7GR92</accession>
<reference evidence="1 2" key="1">
    <citation type="submission" date="2017-04" db="EMBL/GenBank/DDBJ databases">
        <authorList>
            <person name="Afonso C.L."/>
            <person name="Miller P.J."/>
            <person name="Scott M.A."/>
            <person name="Spackman E."/>
            <person name="Goraichik I."/>
            <person name="Dimitrov K.M."/>
            <person name="Suarez D.L."/>
            <person name="Swayne D.E."/>
        </authorList>
    </citation>
    <scope>NUCLEOTIDE SEQUENCE [LARGE SCALE GENOMIC DNA]</scope>
    <source>
        <strain evidence="1 2">A2P</strain>
    </source>
</reference>
<protein>
    <submittedName>
        <fullName evidence="1">Uncharacterized protein</fullName>
    </submittedName>
</protein>
<dbReference type="OrthoDB" id="7307023at2"/>
<evidence type="ECO:0000313" key="1">
    <source>
        <dbReference type="EMBL" id="SMF73395.1"/>
    </source>
</evidence>
<dbReference type="RefSeq" id="WP_085089189.1">
    <property type="nucleotide sequence ID" value="NZ_FXAK01000007.1"/>
</dbReference>
<dbReference type="Proteomes" id="UP000192936">
    <property type="component" value="Unassembled WGS sequence"/>
</dbReference>
<dbReference type="AlphaFoldDB" id="A0A1X7GR92"/>
<organism evidence="1 2">
    <name type="scientific">Azospirillum oryzae</name>
    <dbReference type="NCBI Taxonomy" id="286727"/>
    <lineage>
        <taxon>Bacteria</taxon>
        <taxon>Pseudomonadati</taxon>
        <taxon>Pseudomonadota</taxon>
        <taxon>Alphaproteobacteria</taxon>
        <taxon>Rhodospirillales</taxon>
        <taxon>Azospirillaceae</taxon>
        <taxon>Azospirillum</taxon>
    </lineage>
</organism>
<dbReference type="EMBL" id="FXAK01000007">
    <property type="protein sequence ID" value="SMF73395.1"/>
    <property type="molecule type" value="Genomic_DNA"/>
</dbReference>
<sequence>MSILSLHHGDHGIHGEAQTLHPVRDFIADWLEATPAAILLRPVGAFLTDWVKSTPAVILFQSLHR</sequence>
<evidence type="ECO:0000313" key="2">
    <source>
        <dbReference type="Proteomes" id="UP000192936"/>
    </source>
</evidence>
<gene>
    <name evidence="1" type="ORF">SAMN02982917_4263</name>
</gene>